<dbReference type="AlphaFoldDB" id="X7Z3W0"/>
<proteinExistence type="predicted"/>
<comment type="caution">
    <text evidence="1">The sequence shown here is derived from an EMBL/GenBank/DDBJ whole genome shotgun (WGS) entry which is preliminary data.</text>
</comment>
<reference evidence="1" key="1">
    <citation type="submission" date="2014-01" db="EMBL/GenBank/DDBJ databases">
        <authorList>
            <person name="Brown-Elliot B."/>
            <person name="Wallace R."/>
            <person name="Lenaerts A."/>
            <person name="Ordway D."/>
            <person name="DeGroote M.A."/>
            <person name="Parker T."/>
            <person name="Sizemore C."/>
            <person name="Tallon L.J."/>
            <person name="Sadzewicz L.K."/>
            <person name="Sengamalay N."/>
            <person name="Fraser C.M."/>
            <person name="Hine E."/>
            <person name="Shefchek K.A."/>
            <person name="Das S.P."/>
            <person name="Tettelin H."/>
        </authorList>
    </citation>
    <scope>NUCLEOTIDE SEQUENCE [LARGE SCALE GENOMIC DNA]</scope>
    <source>
        <strain evidence="1">4042</strain>
    </source>
</reference>
<name>X7Z3W0_MYCXE</name>
<accession>X7Z3W0</accession>
<organism evidence="1">
    <name type="scientific">Mycobacterium xenopi 4042</name>
    <dbReference type="NCBI Taxonomy" id="1299334"/>
    <lineage>
        <taxon>Bacteria</taxon>
        <taxon>Bacillati</taxon>
        <taxon>Actinomycetota</taxon>
        <taxon>Actinomycetes</taxon>
        <taxon>Mycobacteriales</taxon>
        <taxon>Mycobacteriaceae</taxon>
        <taxon>Mycobacterium</taxon>
    </lineage>
</organism>
<dbReference type="EMBL" id="JAOB01000081">
    <property type="protein sequence ID" value="EUA13721.1"/>
    <property type="molecule type" value="Genomic_DNA"/>
</dbReference>
<gene>
    <name evidence="1" type="ORF">I553_6840</name>
</gene>
<dbReference type="PATRIC" id="fig|1299334.3.peg.8607"/>
<sequence>MTVSTERGAITLPLTVTDMPDHVVWLPLNSPGSAVHRQLGVTSGSVVRIRADDDAERSDEEERRP</sequence>
<evidence type="ECO:0000313" key="1">
    <source>
        <dbReference type="EMBL" id="EUA13721.1"/>
    </source>
</evidence>
<protein>
    <submittedName>
        <fullName evidence="1">Putative nADH-quinone oxidoreductase subunit G</fullName>
    </submittedName>
</protein>